<evidence type="ECO:0000313" key="1">
    <source>
        <dbReference type="EMBL" id="CAG8480328.1"/>
    </source>
</evidence>
<gene>
    <name evidence="1" type="ORF">ACOLOM_LOCUS1963</name>
</gene>
<comment type="caution">
    <text evidence="1">The sequence shown here is derived from an EMBL/GenBank/DDBJ whole genome shotgun (WGS) entry which is preliminary data.</text>
</comment>
<reference evidence="1" key="1">
    <citation type="submission" date="2021-06" db="EMBL/GenBank/DDBJ databases">
        <authorList>
            <person name="Kallberg Y."/>
            <person name="Tangrot J."/>
            <person name="Rosling A."/>
        </authorList>
    </citation>
    <scope>NUCLEOTIDE SEQUENCE</scope>
    <source>
        <strain evidence="1">CL356</strain>
    </source>
</reference>
<proteinExistence type="predicted"/>
<accession>A0ACA9KLV9</accession>
<keyword evidence="2" id="KW-1185">Reference proteome</keyword>
<evidence type="ECO:0000313" key="2">
    <source>
        <dbReference type="Proteomes" id="UP000789525"/>
    </source>
</evidence>
<organism evidence="1 2">
    <name type="scientific">Acaulospora colombiana</name>
    <dbReference type="NCBI Taxonomy" id="27376"/>
    <lineage>
        <taxon>Eukaryota</taxon>
        <taxon>Fungi</taxon>
        <taxon>Fungi incertae sedis</taxon>
        <taxon>Mucoromycota</taxon>
        <taxon>Glomeromycotina</taxon>
        <taxon>Glomeromycetes</taxon>
        <taxon>Diversisporales</taxon>
        <taxon>Acaulosporaceae</taxon>
        <taxon>Acaulospora</taxon>
    </lineage>
</organism>
<name>A0ACA9KLV9_9GLOM</name>
<dbReference type="EMBL" id="CAJVPT010002388">
    <property type="protein sequence ID" value="CAG8480328.1"/>
    <property type="molecule type" value="Genomic_DNA"/>
</dbReference>
<protein>
    <submittedName>
        <fullName evidence="1">4362_t:CDS:1</fullName>
    </submittedName>
</protein>
<sequence length="187" mass="20892">MARGKQKEQAREKAQKLAEARSGGKSQLEARAKGLQLKCPVCKTPAANYKVVVQHMEAKHPKEAIPPETAFQTHCEKQDYTVCYVRLLNSTGTKDPSTGVSWCPDCVRADPLIHRCARPDSVLVEVPVGTRSEYKGRPDNPYKTHPRIQLKAIPTLIKWSVTGSDDDKRLVEYECANEDALSELFSE</sequence>
<dbReference type="Proteomes" id="UP000789525">
    <property type="component" value="Unassembled WGS sequence"/>
</dbReference>